<protein>
    <submittedName>
        <fullName evidence="1">Uncharacterized protein</fullName>
    </submittedName>
</protein>
<dbReference type="AlphaFoldDB" id="A0A2S6AQG1"/>
<dbReference type="EMBL" id="PSZC01000009">
    <property type="protein sequence ID" value="PPJ37458.1"/>
    <property type="molecule type" value="Genomic_DNA"/>
</dbReference>
<evidence type="ECO:0000313" key="1">
    <source>
        <dbReference type="EMBL" id="PPJ37458.1"/>
    </source>
</evidence>
<gene>
    <name evidence="1" type="ORF">C5E45_15180</name>
</gene>
<dbReference type="Proteomes" id="UP000239874">
    <property type="component" value="Unassembled WGS sequence"/>
</dbReference>
<evidence type="ECO:0000313" key="2">
    <source>
        <dbReference type="Proteomes" id="UP000239874"/>
    </source>
</evidence>
<proteinExistence type="predicted"/>
<accession>A0A2S6AQG1</accession>
<sequence>MMTDDRSQLGFEIEFDGQTQAWLEWSNPDRMESAIRAFLTETVAGIADYSDPWWQPPLSTRIIETSRVLFASWEGFIAPENHSKADQFIRFVGECIRHQHPGMVWTTSKLTYNPLYADYGFRPAVHFVDGHREEPVSMVETLFRIESAEHLDYAIREAGTPA</sequence>
<organism evidence="1 2">
    <name type="scientific">Nocardia nova</name>
    <dbReference type="NCBI Taxonomy" id="37330"/>
    <lineage>
        <taxon>Bacteria</taxon>
        <taxon>Bacillati</taxon>
        <taxon>Actinomycetota</taxon>
        <taxon>Actinomycetes</taxon>
        <taxon>Mycobacteriales</taxon>
        <taxon>Nocardiaceae</taxon>
        <taxon>Nocardia</taxon>
    </lineage>
</organism>
<comment type="caution">
    <text evidence="1">The sequence shown here is derived from an EMBL/GenBank/DDBJ whole genome shotgun (WGS) entry which is preliminary data.</text>
</comment>
<reference evidence="1 2" key="1">
    <citation type="submission" date="2018-02" db="EMBL/GenBank/DDBJ databases">
        <title>8 Nocardia nova and 1 Nocardia cyriacigeorgica strain used for evolution to TMP-SMX.</title>
        <authorList>
            <person name="Mehta H."/>
            <person name="Weng J."/>
            <person name="Shamoo Y."/>
        </authorList>
    </citation>
    <scope>NUCLEOTIDE SEQUENCE [LARGE SCALE GENOMIC DNA]</scope>
    <source>
        <strain evidence="1 2">MDA3139</strain>
    </source>
</reference>
<name>A0A2S6AQG1_9NOCA</name>